<dbReference type="Gene3D" id="3.40.50.12780">
    <property type="entry name" value="N-terminal domain of ligase-like"/>
    <property type="match status" value="1"/>
</dbReference>
<organism evidence="3 4">
    <name type="scientific">Actinomadura logoneensis</name>
    <dbReference type="NCBI Taxonomy" id="2293572"/>
    <lineage>
        <taxon>Bacteria</taxon>
        <taxon>Bacillati</taxon>
        <taxon>Actinomycetota</taxon>
        <taxon>Actinomycetes</taxon>
        <taxon>Streptosporangiales</taxon>
        <taxon>Thermomonosporaceae</taxon>
        <taxon>Actinomadura</taxon>
    </lineage>
</organism>
<evidence type="ECO:0000313" key="4">
    <source>
        <dbReference type="Proteomes" id="UP000261811"/>
    </source>
</evidence>
<dbReference type="InterPro" id="IPR020845">
    <property type="entry name" value="AMP-binding_CS"/>
</dbReference>
<name>A0A372JUC4_9ACTN</name>
<dbReference type="PANTHER" id="PTHR43767">
    <property type="entry name" value="LONG-CHAIN-FATTY-ACID--COA LIGASE"/>
    <property type="match status" value="1"/>
</dbReference>
<feature type="domain" description="AMP-dependent synthetase/ligase" evidence="1">
    <location>
        <begin position="12"/>
        <end position="385"/>
    </location>
</feature>
<dbReference type="InterPro" id="IPR025110">
    <property type="entry name" value="AMP-bd_C"/>
</dbReference>
<evidence type="ECO:0000259" key="1">
    <source>
        <dbReference type="Pfam" id="PF00501"/>
    </source>
</evidence>
<dbReference type="SUPFAM" id="SSF56801">
    <property type="entry name" value="Acetyl-CoA synthetase-like"/>
    <property type="match status" value="1"/>
</dbReference>
<dbReference type="RefSeq" id="WP_117355513.1">
    <property type="nucleotide sequence ID" value="NZ_QURH01000008.1"/>
</dbReference>
<protein>
    <submittedName>
        <fullName evidence="3">Acyl-CoA synthetase</fullName>
    </submittedName>
</protein>
<sequence>MARSFNLADLFEIVAAAVPGKLALVSGERRLTYRELDERANRVAHHLAAQGVGPGDTVSLLAYNRAEWLEAQIGAYKLRAVPVNVNYRYTAGELAYVIGDSNSVALVGERSLIARLGAARDGLADLRHVLVVEDGSDDDVPDAVEYESALAAASPENDFGERSPDDLYLLYTGGTTGMPKGVMWRHEDIFMSAMGGGNAMGDPVPTPETLAEKVLDGGLNTMVCAPLMHGAGMWVAWAALTTGSTLVLWTGRSFDAAQVLALAAEERIVTLNAVGDAMARPLVAELEARPGRYDLSHLLVIATGGAVTSPDVKARLHELVPSLLMILDAFGGSETGASGQAVAPAADGQPRFVPRGDDTAVLDHALRPVGPGSGEIGQLARRGRIPLGYWNDEAKTARTFVTDDEGVRWALQGDMARIEADGSVVLLGRGSLVVNTGGEKVFVEEVEATLKRHPAVYDALVVGVPDERLGSRVAAAVSLAPGASATPEELVAHARRTLAGYKVPRDIRIVDRVRRSPAGKADYRWAKGLYQ</sequence>
<dbReference type="InterPro" id="IPR045851">
    <property type="entry name" value="AMP-bd_C_sf"/>
</dbReference>
<keyword evidence="4" id="KW-1185">Reference proteome</keyword>
<dbReference type="PROSITE" id="PS00455">
    <property type="entry name" value="AMP_BINDING"/>
    <property type="match status" value="1"/>
</dbReference>
<evidence type="ECO:0000259" key="2">
    <source>
        <dbReference type="Pfam" id="PF13193"/>
    </source>
</evidence>
<proteinExistence type="predicted"/>
<dbReference type="OrthoDB" id="3443462at2"/>
<dbReference type="Pfam" id="PF13193">
    <property type="entry name" value="AMP-binding_C"/>
    <property type="match status" value="1"/>
</dbReference>
<dbReference type="Gene3D" id="3.30.300.30">
    <property type="match status" value="1"/>
</dbReference>
<feature type="domain" description="AMP-binding enzyme C-terminal" evidence="2">
    <location>
        <begin position="445"/>
        <end position="520"/>
    </location>
</feature>
<dbReference type="InterPro" id="IPR050237">
    <property type="entry name" value="ATP-dep_AMP-bd_enzyme"/>
</dbReference>
<dbReference type="NCBIfam" id="NF005863">
    <property type="entry name" value="PRK07798.1"/>
    <property type="match status" value="1"/>
</dbReference>
<comment type="caution">
    <text evidence="3">The sequence shown here is derived from an EMBL/GenBank/DDBJ whole genome shotgun (WGS) entry which is preliminary data.</text>
</comment>
<reference evidence="3 4" key="1">
    <citation type="submission" date="2018-08" db="EMBL/GenBank/DDBJ databases">
        <title>Actinomadura jelena sp. nov., a novel Actinomycete isolated from soil in Chad.</title>
        <authorList>
            <person name="Shi L."/>
        </authorList>
    </citation>
    <scope>NUCLEOTIDE SEQUENCE [LARGE SCALE GENOMIC DNA]</scope>
    <source>
        <strain evidence="3 4">NEAU-G17</strain>
    </source>
</reference>
<dbReference type="EMBL" id="QURH01000008">
    <property type="protein sequence ID" value="RFU43570.1"/>
    <property type="molecule type" value="Genomic_DNA"/>
</dbReference>
<dbReference type="InterPro" id="IPR042099">
    <property type="entry name" value="ANL_N_sf"/>
</dbReference>
<dbReference type="Pfam" id="PF00501">
    <property type="entry name" value="AMP-binding"/>
    <property type="match status" value="1"/>
</dbReference>
<dbReference type="GO" id="GO:0016878">
    <property type="term" value="F:acid-thiol ligase activity"/>
    <property type="evidence" value="ECO:0007669"/>
    <property type="project" value="UniProtKB-ARBA"/>
</dbReference>
<dbReference type="InterPro" id="IPR000873">
    <property type="entry name" value="AMP-dep_synth/lig_dom"/>
</dbReference>
<dbReference type="PANTHER" id="PTHR43767:SF1">
    <property type="entry name" value="NONRIBOSOMAL PEPTIDE SYNTHASE PES1 (EUROFUNG)-RELATED"/>
    <property type="match status" value="1"/>
</dbReference>
<dbReference type="AlphaFoldDB" id="A0A372JUC4"/>
<dbReference type="Proteomes" id="UP000261811">
    <property type="component" value="Unassembled WGS sequence"/>
</dbReference>
<evidence type="ECO:0000313" key="3">
    <source>
        <dbReference type="EMBL" id="RFU43570.1"/>
    </source>
</evidence>
<gene>
    <name evidence="3" type="ORF">DZF91_00315</name>
</gene>
<accession>A0A372JUC4</accession>